<proteinExistence type="inferred from homology"/>
<comment type="similarity">
    <text evidence="1 3">Belongs to the MinE family.</text>
</comment>
<gene>
    <name evidence="3 4" type="primary">minE</name>
    <name evidence="4" type="ORF">IAB28_00165</name>
</gene>
<reference evidence="4" key="1">
    <citation type="submission" date="2020-10" db="EMBL/GenBank/DDBJ databases">
        <authorList>
            <person name="Gilroy R."/>
        </authorList>
    </citation>
    <scope>NUCLEOTIDE SEQUENCE</scope>
    <source>
        <strain evidence="4">CHK180-2868</strain>
    </source>
</reference>
<dbReference type="InterPro" id="IPR036707">
    <property type="entry name" value="MinE_sf"/>
</dbReference>
<keyword evidence="3 4" id="KW-0132">Cell division</keyword>
<dbReference type="Pfam" id="PF03776">
    <property type="entry name" value="MinE"/>
    <property type="match status" value="1"/>
</dbReference>
<organism evidence="4 5">
    <name type="scientific">Candidatus Copromonas faecavium</name>
    <name type="common">nom. illeg.</name>
    <dbReference type="NCBI Taxonomy" id="2840740"/>
    <lineage>
        <taxon>Bacteria</taxon>
        <taxon>Bacillati</taxon>
        <taxon>Bacillota</taxon>
        <taxon>Clostridia</taxon>
        <taxon>Lachnospirales</taxon>
        <taxon>Lachnospiraceae</taxon>
        <taxon>Candidatus Copromonas (nom. illeg.)</taxon>
    </lineage>
</organism>
<evidence type="ECO:0000313" key="4">
    <source>
        <dbReference type="EMBL" id="HIR04378.1"/>
    </source>
</evidence>
<dbReference type="HAMAP" id="MF_00262">
    <property type="entry name" value="MinE"/>
    <property type="match status" value="1"/>
</dbReference>
<evidence type="ECO:0000256" key="2">
    <source>
        <dbReference type="ARBA" id="ARBA00025265"/>
    </source>
</evidence>
<dbReference type="InterPro" id="IPR005527">
    <property type="entry name" value="MinE"/>
</dbReference>
<accession>A0A9D1D4K7</accession>
<dbReference type="AlphaFoldDB" id="A0A9D1D4K7"/>
<dbReference type="Gene3D" id="3.30.1070.10">
    <property type="entry name" value="Cell division topological specificity factor MinE"/>
    <property type="match status" value="1"/>
</dbReference>
<protein>
    <recommendedName>
        <fullName evidence="3">Cell division topological specificity factor</fullName>
    </recommendedName>
</protein>
<dbReference type="Proteomes" id="UP000824250">
    <property type="component" value="Unassembled WGS sequence"/>
</dbReference>
<dbReference type="EMBL" id="DVGC01000001">
    <property type="protein sequence ID" value="HIR04378.1"/>
    <property type="molecule type" value="Genomic_DNA"/>
</dbReference>
<dbReference type="SUPFAM" id="SSF55229">
    <property type="entry name" value="Cell division protein MinE topological specificity domain"/>
    <property type="match status" value="1"/>
</dbReference>
<comment type="caution">
    <text evidence="4">The sequence shown here is derived from an EMBL/GenBank/DDBJ whole genome shotgun (WGS) entry which is preliminary data.</text>
</comment>
<name>A0A9D1D4K7_9FIRM</name>
<dbReference type="GO" id="GO:0051301">
    <property type="term" value="P:cell division"/>
    <property type="evidence" value="ECO:0007669"/>
    <property type="project" value="UniProtKB-KW"/>
</dbReference>
<keyword evidence="3" id="KW-0131">Cell cycle</keyword>
<comment type="function">
    <text evidence="2 3">Prevents the cell division inhibition by proteins MinC and MinD at internal division sites while permitting inhibition at polar sites. This ensures cell division at the proper site by restricting the formation of a division septum at the midpoint of the long axis of the cell.</text>
</comment>
<reference evidence="4" key="2">
    <citation type="journal article" date="2021" name="PeerJ">
        <title>Extensive microbial diversity within the chicken gut microbiome revealed by metagenomics and culture.</title>
        <authorList>
            <person name="Gilroy R."/>
            <person name="Ravi A."/>
            <person name="Getino M."/>
            <person name="Pursley I."/>
            <person name="Horton D.L."/>
            <person name="Alikhan N.F."/>
            <person name="Baker D."/>
            <person name="Gharbi K."/>
            <person name="Hall N."/>
            <person name="Watson M."/>
            <person name="Adriaenssens E.M."/>
            <person name="Foster-Nyarko E."/>
            <person name="Jarju S."/>
            <person name="Secka A."/>
            <person name="Antonio M."/>
            <person name="Oren A."/>
            <person name="Chaudhuri R.R."/>
            <person name="La Ragione R."/>
            <person name="Hildebrand F."/>
            <person name="Pallen M.J."/>
        </authorList>
    </citation>
    <scope>NUCLEOTIDE SEQUENCE</scope>
    <source>
        <strain evidence="4">CHK180-2868</strain>
    </source>
</reference>
<sequence>MARLTDILTKRNSGCIAKRRLRLVLVSDRAGCTPEILEMIKDDMIKVISKYMEIDADGLEIKVSRVEERKTGARLPVLYASIPVRALLAKGTY</sequence>
<dbReference type="GO" id="GO:0032955">
    <property type="term" value="P:regulation of division septum assembly"/>
    <property type="evidence" value="ECO:0007669"/>
    <property type="project" value="InterPro"/>
</dbReference>
<dbReference type="NCBIfam" id="TIGR01215">
    <property type="entry name" value="minE"/>
    <property type="match status" value="1"/>
</dbReference>
<evidence type="ECO:0000256" key="3">
    <source>
        <dbReference type="HAMAP-Rule" id="MF_00262"/>
    </source>
</evidence>
<evidence type="ECO:0000313" key="5">
    <source>
        <dbReference type="Proteomes" id="UP000824250"/>
    </source>
</evidence>
<evidence type="ECO:0000256" key="1">
    <source>
        <dbReference type="ARBA" id="ARBA00008168"/>
    </source>
</evidence>